<dbReference type="GO" id="GO:0043709">
    <property type="term" value="P:cell adhesion involved in single-species biofilm formation"/>
    <property type="evidence" value="ECO:0007669"/>
    <property type="project" value="TreeGrafter"/>
</dbReference>
<feature type="transmembrane region" description="Helical" evidence="1">
    <location>
        <begin position="205"/>
        <end position="224"/>
    </location>
</feature>
<keyword evidence="4" id="KW-1185">Reference proteome</keyword>
<dbReference type="AlphaFoldDB" id="A0A172TMM7"/>
<dbReference type="GO" id="GO:0052621">
    <property type="term" value="F:diguanylate cyclase activity"/>
    <property type="evidence" value="ECO:0007669"/>
    <property type="project" value="TreeGrafter"/>
</dbReference>
<gene>
    <name evidence="3" type="ORF">SY83_20485</name>
</gene>
<proteinExistence type="predicted"/>
<reference evidence="3 4" key="1">
    <citation type="submission" date="2015-01" db="EMBL/GenBank/DDBJ databases">
        <title>Paenibacillus swuensis/DY6/whole genome sequencing.</title>
        <authorList>
            <person name="Kim M.K."/>
            <person name="Srinivasan S."/>
            <person name="Lee J.-J."/>
        </authorList>
    </citation>
    <scope>NUCLEOTIDE SEQUENCE [LARGE SCALE GENOMIC DNA]</scope>
    <source>
        <strain evidence="3 4">DY6</strain>
    </source>
</reference>
<evidence type="ECO:0000256" key="1">
    <source>
        <dbReference type="SAM" id="Phobius"/>
    </source>
</evidence>
<evidence type="ECO:0000313" key="3">
    <source>
        <dbReference type="EMBL" id="ANE48270.1"/>
    </source>
</evidence>
<dbReference type="KEGG" id="pswu:SY83_20485"/>
<feature type="domain" description="GGDEF" evidence="2">
    <location>
        <begin position="260"/>
        <end position="383"/>
    </location>
</feature>
<dbReference type="Proteomes" id="UP000076927">
    <property type="component" value="Chromosome"/>
</dbReference>
<organism evidence="3 4">
    <name type="scientific">Paenibacillus swuensis</name>
    <dbReference type="NCBI Taxonomy" id="1178515"/>
    <lineage>
        <taxon>Bacteria</taxon>
        <taxon>Bacillati</taxon>
        <taxon>Bacillota</taxon>
        <taxon>Bacilli</taxon>
        <taxon>Bacillales</taxon>
        <taxon>Paenibacillaceae</taxon>
        <taxon>Paenibacillus</taxon>
    </lineage>
</organism>
<feature type="transmembrane region" description="Helical" evidence="1">
    <location>
        <begin position="42"/>
        <end position="59"/>
    </location>
</feature>
<dbReference type="PROSITE" id="PS50887">
    <property type="entry name" value="GGDEF"/>
    <property type="match status" value="1"/>
</dbReference>
<dbReference type="SUPFAM" id="SSF55073">
    <property type="entry name" value="Nucleotide cyclase"/>
    <property type="match status" value="1"/>
</dbReference>
<keyword evidence="1" id="KW-1133">Transmembrane helix</keyword>
<dbReference type="NCBIfam" id="TIGR00254">
    <property type="entry name" value="GGDEF"/>
    <property type="match status" value="1"/>
</dbReference>
<feature type="transmembrane region" description="Helical" evidence="1">
    <location>
        <begin position="79"/>
        <end position="97"/>
    </location>
</feature>
<evidence type="ECO:0000259" key="2">
    <source>
        <dbReference type="PROSITE" id="PS50887"/>
    </source>
</evidence>
<dbReference type="RefSeq" id="WP_068609919.1">
    <property type="nucleotide sequence ID" value="NZ_CP011388.1"/>
</dbReference>
<protein>
    <recommendedName>
        <fullName evidence="2">GGDEF domain-containing protein</fullName>
    </recommendedName>
</protein>
<sequence length="384" mass="43575">MTPIDYITGPIGLMFSNSCILIIVLLIFIMSLRLFLDRRKKAYFTLTLSLLIVLIYHGLNLFTSLQSVPMIGTAYTGHLLQVIAFIVMNAAIFQLYNKTGNREFVLVMFFIGSAIALSFAHFHWNPSLFALNSPAYSPLYAIHNIWLELYLFMLIFVCFYLISPYIGQNGKYQFSLTVYFVLQTAHMSNVYLFDHHQLGLTVVENFMPILYYAIMFFMLFDRVVELLQAVYRSSITDGLTGLYNRKFFFGRVSQYVNGDYKVSVIFGDIDNFKKLNDTQGHHRADGVLKQVAEIMTEETQGIGLVGRYGGEELVALITQPGFKAEHIAEAIRSRVEAESIVTISMGCSKYKKGLTAEELVKQADQAMYISKTTGKNKVSVHNGR</sequence>
<dbReference type="GO" id="GO:0005886">
    <property type="term" value="C:plasma membrane"/>
    <property type="evidence" value="ECO:0007669"/>
    <property type="project" value="TreeGrafter"/>
</dbReference>
<accession>A0A172TMM7</accession>
<dbReference type="SMART" id="SM00267">
    <property type="entry name" value="GGDEF"/>
    <property type="match status" value="1"/>
</dbReference>
<dbReference type="Gene3D" id="3.30.70.270">
    <property type="match status" value="1"/>
</dbReference>
<dbReference type="PANTHER" id="PTHR45138">
    <property type="entry name" value="REGULATORY COMPONENTS OF SENSORY TRANSDUCTION SYSTEM"/>
    <property type="match status" value="1"/>
</dbReference>
<dbReference type="EMBL" id="CP011388">
    <property type="protein sequence ID" value="ANE48270.1"/>
    <property type="molecule type" value="Genomic_DNA"/>
</dbReference>
<dbReference type="InterPro" id="IPR043128">
    <property type="entry name" value="Rev_trsase/Diguanyl_cyclase"/>
</dbReference>
<evidence type="ECO:0000313" key="4">
    <source>
        <dbReference type="Proteomes" id="UP000076927"/>
    </source>
</evidence>
<feature type="transmembrane region" description="Helical" evidence="1">
    <location>
        <begin position="144"/>
        <end position="162"/>
    </location>
</feature>
<dbReference type="STRING" id="1178515.SY83_20485"/>
<dbReference type="InterPro" id="IPR029787">
    <property type="entry name" value="Nucleotide_cyclase"/>
</dbReference>
<feature type="transmembrane region" description="Helical" evidence="1">
    <location>
        <begin position="104"/>
        <end position="124"/>
    </location>
</feature>
<feature type="transmembrane region" description="Helical" evidence="1">
    <location>
        <begin position="6"/>
        <end position="30"/>
    </location>
</feature>
<dbReference type="PANTHER" id="PTHR45138:SF9">
    <property type="entry name" value="DIGUANYLATE CYCLASE DGCM-RELATED"/>
    <property type="match status" value="1"/>
</dbReference>
<dbReference type="InterPro" id="IPR050469">
    <property type="entry name" value="Diguanylate_Cyclase"/>
</dbReference>
<dbReference type="PATRIC" id="fig|1178515.4.peg.4146"/>
<dbReference type="CDD" id="cd01949">
    <property type="entry name" value="GGDEF"/>
    <property type="match status" value="1"/>
</dbReference>
<dbReference type="Pfam" id="PF00990">
    <property type="entry name" value="GGDEF"/>
    <property type="match status" value="1"/>
</dbReference>
<keyword evidence="1" id="KW-0812">Transmembrane</keyword>
<dbReference type="InterPro" id="IPR000160">
    <property type="entry name" value="GGDEF_dom"/>
</dbReference>
<feature type="transmembrane region" description="Helical" evidence="1">
    <location>
        <begin position="174"/>
        <end position="193"/>
    </location>
</feature>
<dbReference type="GO" id="GO:1902201">
    <property type="term" value="P:negative regulation of bacterial-type flagellum-dependent cell motility"/>
    <property type="evidence" value="ECO:0007669"/>
    <property type="project" value="TreeGrafter"/>
</dbReference>
<keyword evidence="1" id="KW-0472">Membrane</keyword>
<name>A0A172TMM7_9BACL</name>